<dbReference type="EMBL" id="CM010719">
    <property type="protein sequence ID" value="RZC61987.1"/>
    <property type="molecule type" value="Genomic_DNA"/>
</dbReference>
<evidence type="ECO:0000313" key="2">
    <source>
        <dbReference type="Proteomes" id="UP000316621"/>
    </source>
</evidence>
<organism evidence="1 2">
    <name type="scientific">Papaver somniferum</name>
    <name type="common">Opium poppy</name>
    <dbReference type="NCBI Taxonomy" id="3469"/>
    <lineage>
        <taxon>Eukaryota</taxon>
        <taxon>Viridiplantae</taxon>
        <taxon>Streptophyta</taxon>
        <taxon>Embryophyta</taxon>
        <taxon>Tracheophyta</taxon>
        <taxon>Spermatophyta</taxon>
        <taxon>Magnoliopsida</taxon>
        <taxon>Ranunculales</taxon>
        <taxon>Papaveraceae</taxon>
        <taxon>Papaveroideae</taxon>
        <taxon>Papaver</taxon>
    </lineage>
</organism>
<sequence length="222" mass="25017">MLSSLQGEQYNHIESVPNNSIVDKGKAVLRWLRDECDHILRQSGWQLPRDELAMALRQVLDSDREVDESYLGSIFVRWLNLFLPLNHLFSRGPRGFLMPTQRAICRGNPPWTHGIVVLNQRKPQLANRECLVMAHRFVCAPTGAVAMIAVLHEVKQHYRDGIFHKNDCLCCSYEGFSCRGHSNLQPSVGSIKSEREGLLGTRNCQGVSLQETQVGLISHGCA</sequence>
<dbReference type="Proteomes" id="UP000316621">
    <property type="component" value="Chromosome 5"/>
</dbReference>
<dbReference type="STRING" id="3469.A0A4Y7JMM6"/>
<accession>A0A4Y7JMM6</accession>
<protein>
    <submittedName>
        <fullName evidence="1">Uncharacterized protein</fullName>
    </submittedName>
</protein>
<keyword evidence="2" id="KW-1185">Reference proteome</keyword>
<gene>
    <name evidence="1" type="ORF">C5167_023738</name>
</gene>
<reference evidence="1 2" key="1">
    <citation type="journal article" date="2018" name="Science">
        <title>The opium poppy genome and morphinan production.</title>
        <authorList>
            <person name="Guo L."/>
            <person name="Winzer T."/>
            <person name="Yang X."/>
            <person name="Li Y."/>
            <person name="Ning Z."/>
            <person name="He Z."/>
            <person name="Teodor R."/>
            <person name="Lu Y."/>
            <person name="Bowser T.A."/>
            <person name="Graham I.A."/>
            <person name="Ye K."/>
        </authorList>
    </citation>
    <scope>NUCLEOTIDE SEQUENCE [LARGE SCALE GENOMIC DNA]</scope>
    <source>
        <strain evidence="2">cv. HN1</strain>
        <tissue evidence="1">Leaves</tissue>
    </source>
</reference>
<proteinExistence type="predicted"/>
<dbReference type="Gramene" id="RZC61987">
    <property type="protein sequence ID" value="RZC61987"/>
    <property type="gene ID" value="C5167_023738"/>
</dbReference>
<name>A0A4Y7JMM6_PAPSO</name>
<evidence type="ECO:0000313" key="1">
    <source>
        <dbReference type="EMBL" id="RZC61987.1"/>
    </source>
</evidence>
<dbReference type="AlphaFoldDB" id="A0A4Y7JMM6"/>